<dbReference type="SUPFAM" id="SSF53955">
    <property type="entry name" value="Lysozyme-like"/>
    <property type="match status" value="1"/>
</dbReference>
<dbReference type="Gene3D" id="3.30.20.10">
    <property type="entry name" value="Endochitinase, domain 2"/>
    <property type="match status" value="1"/>
</dbReference>
<dbReference type="GO" id="GO:0006952">
    <property type="term" value="P:defense response"/>
    <property type="evidence" value="ECO:0007669"/>
    <property type="project" value="UniProtKB-KW"/>
</dbReference>
<proteinExistence type="predicted"/>
<dbReference type="AlphaFoldDB" id="A0A4P9VUK6"/>
<dbReference type="InterPro" id="IPR023346">
    <property type="entry name" value="Lysozyme-like_dom_sf"/>
</dbReference>
<feature type="domain" description="Glycoside hydrolase family 19 catalytic" evidence="3">
    <location>
        <begin position="100"/>
        <end position="325"/>
    </location>
</feature>
<dbReference type="PANTHER" id="PTHR22595:SF79">
    <property type="entry name" value="CHITINASE 12"/>
    <property type="match status" value="1"/>
</dbReference>
<evidence type="ECO:0000256" key="2">
    <source>
        <dbReference type="ARBA" id="ARBA00023157"/>
    </source>
</evidence>
<keyword evidence="1" id="KW-0611">Plant defense</keyword>
<keyword evidence="2" id="KW-1015">Disulfide bond</keyword>
<dbReference type="Gene3D" id="1.10.530.10">
    <property type="match status" value="1"/>
</dbReference>
<dbReference type="Pfam" id="PF00182">
    <property type="entry name" value="Glyco_hydro_19"/>
    <property type="match status" value="1"/>
</dbReference>
<evidence type="ECO:0000259" key="3">
    <source>
        <dbReference type="Pfam" id="PF00182"/>
    </source>
</evidence>
<protein>
    <recommendedName>
        <fullName evidence="3">Glycoside hydrolase family 19 catalytic domain-containing protein</fullName>
    </recommendedName>
</protein>
<keyword evidence="5" id="KW-1185">Reference proteome</keyword>
<dbReference type="Proteomes" id="UP000257039">
    <property type="component" value="Unassembled WGS sequence"/>
</dbReference>
<dbReference type="FunFam" id="3.30.20.10:FF:000003">
    <property type="entry name" value="Chitinase"/>
    <property type="match status" value="1"/>
</dbReference>
<evidence type="ECO:0000313" key="4">
    <source>
        <dbReference type="EMBL" id="RDH46609.1"/>
    </source>
</evidence>
<accession>A0A4P9VUK6</accession>
<dbReference type="PANTHER" id="PTHR22595">
    <property type="entry name" value="CHITINASE-RELATED"/>
    <property type="match status" value="1"/>
</dbReference>
<evidence type="ECO:0000313" key="5">
    <source>
        <dbReference type="Proteomes" id="UP000257039"/>
    </source>
</evidence>
<dbReference type="EMBL" id="NDXW01000001">
    <property type="protein sequence ID" value="RDH46609.1"/>
    <property type="molecule type" value="Genomic_DNA"/>
</dbReference>
<name>A0A4P9VUK6_9GAMM</name>
<gene>
    <name evidence="4" type="ORF">B9G39_01645</name>
</gene>
<dbReference type="CDD" id="cd00325">
    <property type="entry name" value="chitinase_GH19"/>
    <property type="match status" value="1"/>
</dbReference>
<evidence type="ECO:0000256" key="1">
    <source>
        <dbReference type="ARBA" id="ARBA00022821"/>
    </source>
</evidence>
<dbReference type="GO" id="GO:0004568">
    <property type="term" value="F:chitinase activity"/>
    <property type="evidence" value="ECO:0007669"/>
    <property type="project" value="InterPro"/>
</dbReference>
<comment type="caution">
    <text evidence="4">The sequence shown here is derived from an EMBL/GenBank/DDBJ whole genome shotgun (WGS) entry which is preliminary data.</text>
</comment>
<reference evidence="4 5" key="1">
    <citation type="submission" date="2017-04" db="EMBL/GenBank/DDBJ databases">
        <title>Draft genome sequence of Zooshikella ganghwensis VG4 isolated from Red Sea sediments.</title>
        <authorList>
            <person name="Rehman Z."/>
            <person name="Alam I."/>
            <person name="Kamau A."/>
            <person name="Bajic V."/>
            <person name="Leiknes T."/>
        </authorList>
    </citation>
    <scope>NUCLEOTIDE SEQUENCE [LARGE SCALE GENOMIC DNA]</scope>
    <source>
        <strain evidence="4 5">VG4</strain>
    </source>
</reference>
<dbReference type="GO" id="GO:0006032">
    <property type="term" value="P:chitin catabolic process"/>
    <property type="evidence" value="ECO:0007669"/>
    <property type="project" value="InterPro"/>
</dbReference>
<organism evidence="4 5">
    <name type="scientific">Zooshikella ganghwensis</name>
    <dbReference type="NCBI Taxonomy" id="202772"/>
    <lineage>
        <taxon>Bacteria</taxon>
        <taxon>Pseudomonadati</taxon>
        <taxon>Pseudomonadota</taxon>
        <taxon>Gammaproteobacteria</taxon>
        <taxon>Oceanospirillales</taxon>
        <taxon>Zooshikellaceae</taxon>
        <taxon>Zooshikella</taxon>
    </lineage>
</organism>
<sequence length="405" mass="46167">MYCTAVTSLFVISTTLAYQTDPPPIQQKLYTIPLSELKKKEKALTDTPLMNKVKASIITLDNNKVDAIQPGNPKNPDNVKRVESLVSLDEWSYLFSKRNSAYTYKHFLQAVGKFPAFCGDTPNISYADKFCKKSLITMFAHFTQETGAHAPNWELPEWRQGLYYVREVGWTEDMRGGYNAECNPDTWQGQTWPCGKFPDGYFKSYFGRGAKQLSYNYNYGPFSDAMFGSIRPLLDHPEKVADTWLNIASAVFFFMYPQPPKPSMYHVINGTWQPNKHDRDNGLVPGFGVTTHIINGGIECGGAKEHRQSVNRIHYYQAFAKHLKHTIPDDEVLGCANMKRFDQFGSGALNIYWEQDWRWDPSTPSGKSYACKLVSYQTPFTALKTGDYIKCVQHHFDDLVIDPES</sequence>
<dbReference type="GO" id="GO:0016998">
    <property type="term" value="P:cell wall macromolecule catabolic process"/>
    <property type="evidence" value="ECO:0007669"/>
    <property type="project" value="InterPro"/>
</dbReference>
<dbReference type="InterPro" id="IPR000726">
    <property type="entry name" value="Glyco_hydro_19_cat"/>
</dbReference>